<sequence>MNAVTLDALDLSALLCSRVCHDVISPVGAIVNGLEVLEDDQDESMREFALDLIRKSARHASARLQFARIAFGAAGSAGASIDLADAEKVSRGMFSDEKTQLSWSAPVALFPKNKVKLLLNLVMISTGAIPRGGLLDVKVTGDGEAPTLVLVAKGSHARIPPHVEALIAGTPENGVVDAHGILPYYAGLVARAAAMTVSFSIEGDTVTIRSEPVAAAVEPVIETPPASSEDDRPSDSEPSDTLLA</sequence>
<organism evidence="3 4">
    <name type="scientific">Methylobacterium cerastii</name>
    <dbReference type="NCBI Taxonomy" id="932741"/>
    <lineage>
        <taxon>Bacteria</taxon>
        <taxon>Pseudomonadati</taxon>
        <taxon>Pseudomonadota</taxon>
        <taxon>Alphaproteobacteria</taxon>
        <taxon>Hyphomicrobiales</taxon>
        <taxon>Methylobacteriaceae</taxon>
        <taxon>Methylobacterium</taxon>
    </lineage>
</organism>
<dbReference type="Gene3D" id="3.30.565.10">
    <property type="entry name" value="Histidine kinase-like ATPase, C-terminal domain"/>
    <property type="match status" value="1"/>
</dbReference>
<evidence type="ECO:0000313" key="3">
    <source>
        <dbReference type="EMBL" id="GJD46511.1"/>
    </source>
</evidence>
<evidence type="ECO:0000259" key="2">
    <source>
        <dbReference type="Pfam" id="PF10090"/>
    </source>
</evidence>
<feature type="region of interest" description="Disordered" evidence="1">
    <location>
        <begin position="217"/>
        <end position="244"/>
    </location>
</feature>
<dbReference type="Pfam" id="PF10090">
    <property type="entry name" value="HPTransfase"/>
    <property type="match status" value="1"/>
</dbReference>
<proteinExistence type="predicted"/>
<accession>A0ABQ4QN85</accession>
<evidence type="ECO:0000313" key="4">
    <source>
        <dbReference type="Proteomes" id="UP001055117"/>
    </source>
</evidence>
<name>A0ABQ4QN85_9HYPH</name>
<dbReference type="InterPro" id="IPR018762">
    <property type="entry name" value="ChpT_C"/>
</dbReference>
<dbReference type="EMBL" id="BPQG01000080">
    <property type="protein sequence ID" value="GJD46511.1"/>
    <property type="molecule type" value="Genomic_DNA"/>
</dbReference>
<gene>
    <name evidence="3" type="primary">chpT</name>
    <name evidence="3" type="ORF">AFCDBAGC_4393</name>
</gene>
<protein>
    <submittedName>
        <fullName evidence="3">Protein phosphotransferase ChpT</fullName>
    </submittedName>
</protein>
<comment type="caution">
    <text evidence="3">The sequence shown here is derived from an EMBL/GenBank/DDBJ whole genome shotgun (WGS) entry which is preliminary data.</text>
</comment>
<dbReference type="Gene3D" id="1.10.287.130">
    <property type="match status" value="1"/>
</dbReference>
<evidence type="ECO:0000256" key="1">
    <source>
        <dbReference type="SAM" id="MobiDB-lite"/>
    </source>
</evidence>
<reference evidence="3 4" key="1">
    <citation type="journal article" date="2021" name="Front. Microbiol.">
        <title>Comprehensive Comparative Genomics and Phenotyping of Methylobacterium Species.</title>
        <authorList>
            <person name="Alessa O."/>
            <person name="Ogura Y."/>
            <person name="Fujitani Y."/>
            <person name="Takami H."/>
            <person name="Hayashi T."/>
            <person name="Sahin N."/>
            <person name="Tani A."/>
        </authorList>
    </citation>
    <scope>NUCLEOTIDE SEQUENCE [LARGE SCALE GENOMIC DNA]</scope>
    <source>
        <strain evidence="3 4">DSM 23679</strain>
    </source>
</reference>
<keyword evidence="4" id="KW-1185">Reference proteome</keyword>
<dbReference type="NCBIfam" id="NF046018">
    <property type="entry name" value="HisPtaseChptBrucRhz"/>
    <property type="match status" value="1"/>
</dbReference>
<dbReference type="RefSeq" id="WP_147764297.1">
    <property type="nucleotide sequence ID" value="NZ_BPQG01000080.1"/>
</dbReference>
<dbReference type="InterPro" id="IPR036890">
    <property type="entry name" value="HATPase_C_sf"/>
</dbReference>
<dbReference type="Proteomes" id="UP001055117">
    <property type="component" value="Unassembled WGS sequence"/>
</dbReference>
<feature type="domain" description="Histidine phosphotransferase ChpT C-terminal" evidence="2">
    <location>
        <begin position="84"/>
        <end position="204"/>
    </location>
</feature>